<dbReference type="InterPro" id="IPR004681">
    <property type="entry name" value="TRAP_DctM"/>
</dbReference>
<gene>
    <name evidence="9" type="ORF">METZ01_LOCUS157290</name>
</gene>
<dbReference type="InterPro" id="IPR010656">
    <property type="entry name" value="DctM"/>
</dbReference>
<keyword evidence="6 7" id="KW-0472">Membrane</keyword>
<evidence type="ECO:0000256" key="3">
    <source>
        <dbReference type="ARBA" id="ARBA00022519"/>
    </source>
</evidence>
<feature type="non-terminal residue" evidence="9">
    <location>
        <position position="223"/>
    </location>
</feature>
<accession>A0A382ASE3</accession>
<feature type="transmembrane region" description="Helical" evidence="7">
    <location>
        <begin position="133"/>
        <end position="162"/>
    </location>
</feature>
<feature type="transmembrane region" description="Helical" evidence="7">
    <location>
        <begin position="168"/>
        <end position="190"/>
    </location>
</feature>
<evidence type="ECO:0000256" key="6">
    <source>
        <dbReference type="ARBA" id="ARBA00023136"/>
    </source>
</evidence>
<sequence>MITLLTLAAVTLFATGTPLMLIIGMWVIGMQLIFDFPLANVGSSMFEGLNSFALLAAPLFILTGDLISAGGLARRMSDFALAILGWVRGGLGMASLGACGMFAAISGSNAATTATIGSITYPTMVKQGYDKNFSAATAAAGGTVGIIIPPSILFIVYGYLISLPISELFLAGIIPGILMVAVMMIACYIVSRRKNYGQIVPFDLSVLRQTLPGASIGLFAIFI</sequence>
<organism evidence="9">
    <name type="scientific">marine metagenome</name>
    <dbReference type="NCBI Taxonomy" id="408172"/>
    <lineage>
        <taxon>unclassified sequences</taxon>
        <taxon>metagenomes</taxon>
        <taxon>ecological metagenomes</taxon>
    </lineage>
</organism>
<dbReference type="Pfam" id="PF06808">
    <property type="entry name" value="DctM"/>
    <property type="match status" value="1"/>
</dbReference>
<dbReference type="AlphaFoldDB" id="A0A382ASE3"/>
<evidence type="ECO:0000259" key="8">
    <source>
        <dbReference type="Pfam" id="PF06808"/>
    </source>
</evidence>
<dbReference type="PANTHER" id="PTHR33362:SF5">
    <property type="entry name" value="C4-DICARBOXYLATE TRAP TRANSPORTER LARGE PERMEASE PROTEIN DCTM"/>
    <property type="match status" value="1"/>
</dbReference>
<comment type="subcellular location">
    <subcellularLocation>
        <location evidence="1">Cell inner membrane</location>
        <topology evidence="1">Multi-pass membrane protein</topology>
    </subcellularLocation>
</comment>
<feature type="transmembrane region" description="Helical" evidence="7">
    <location>
        <begin position="79"/>
        <end position="96"/>
    </location>
</feature>
<evidence type="ECO:0000256" key="5">
    <source>
        <dbReference type="ARBA" id="ARBA00022989"/>
    </source>
</evidence>
<dbReference type="GO" id="GO:0022857">
    <property type="term" value="F:transmembrane transporter activity"/>
    <property type="evidence" value="ECO:0007669"/>
    <property type="project" value="TreeGrafter"/>
</dbReference>
<dbReference type="EMBL" id="UINC01026638">
    <property type="protein sequence ID" value="SVB04436.1"/>
    <property type="molecule type" value="Genomic_DNA"/>
</dbReference>
<evidence type="ECO:0000256" key="1">
    <source>
        <dbReference type="ARBA" id="ARBA00004429"/>
    </source>
</evidence>
<feature type="transmembrane region" description="Helical" evidence="7">
    <location>
        <begin position="7"/>
        <end position="28"/>
    </location>
</feature>
<dbReference type="GO" id="GO:0005886">
    <property type="term" value="C:plasma membrane"/>
    <property type="evidence" value="ECO:0007669"/>
    <property type="project" value="UniProtKB-SubCell"/>
</dbReference>
<proteinExistence type="predicted"/>
<evidence type="ECO:0000313" key="9">
    <source>
        <dbReference type="EMBL" id="SVB04436.1"/>
    </source>
</evidence>
<feature type="domain" description="TRAP C4-dicarboxylate transport system permease DctM subunit" evidence="8">
    <location>
        <begin position="10"/>
        <end position="223"/>
    </location>
</feature>
<keyword evidence="5 7" id="KW-1133">Transmembrane helix</keyword>
<protein>
    <recommendedName>
        <fullName evidence="8">TRAP C4-dicarboxylate transport system permease DctM subunit domain-containing protein</fullName>
    </recommendedName>
</protein>
<dbReference type="PANTHER" id="PTHR33362">
    <property type="entry name" value="SIALIC ACID TRAP TRANSPORTER PERMEASE PROTEIN SIAT-RELATED"/>
    <property type="match status" value="1"/>
</dbReference>
<keyword evidence="3" id="KW-0997">Cell inner membrane</keyword>
<keyword evidence="2" id="KW-1003">Cell membrane</keyword>
<keyword evidence="4 7" id="KW-0812">Transmembrane</keyword>
<reference evidence="9" key="1">
    <citation type="submission" date="2018-05" db="EMBL/GenBank/DDBJ databases">
        <authorList>
            <person name="Lanie J.A."/>
            <person name="Ng W.-L."/>
            <person name="Kazmierczak K.M."/>
            <person name="Andrzejewski T.M."/>
            <person name="Davidsen T.M."/>
            <person name="Wayne K.J."/>
            <person name="Tettelin H."/>
            <person name="Glass J.I."/>
            <person name="Rusch D."/>
            <person name="Podicherti R."/>
            <person name="Tsui H.-C.T."/>
            <person name="Winkler M.E."/>
        </authorList>
    </citation>
    <scope>NUCLEOTIDE SEQUENCE</scope>
</reference>
<name>A0A382ASE3_9ZZZZ</name>
<feature type="transmembrane region" description="Helical" evidence="7">
    <location>
        <begin position="48"/>
        <end position="67"/>
    </location>
</feature>
<evidence type="ECO:0000256" key="2">
    <source>
        <dbReference type="ARBA" id="ARBA00022475"/>
    </source>
</evidence>
<evidence type="ECO:0000256" key="4">
    <source>
        <dbReference type="ARBA" id="ARBA00022692"/>
    </source>
</evidence>
<evidence type="ECO:0000256" key="7">
    <source>
        <dbReference type="SAM" id="Phobius"/>
    </source>
</evidence>